<dbReference type="SMART" id="SM00327">
    <property type="entry name" value="VWA"/>
    <property type="match status" value="1"/>
</dbReference>
<dbReference type="InterPro" id="IPR036465">
    <property type="entry name" value="vWFA_dom_sf"/>
</dbReference>
<protein>
    <submittedName>
        <fullName evidence="2">VWA domain-containing protein</fullName>
    </submittedName>
</protein>
<dbReference type="PROSITE" id="PS50234">
    <property type="entry name" value="VWFA"/>
    <property type="match status" value="1"/>
</dbReference>
<reference evidence="3" key="1">
    <citation type="journal article" date="2019" name="Int. J. Syst. Evol. Microbiol.">
        <title>The Global Catalogue of Microorganisms (GCM) 10K type strain sequencing project: providing services to taxonomists for standard genome sequencing and annotation.</title>
        <authorList>
            <consortium name="The Broad Institute Genomics Platform"/>
            <consortium name="The Broad Institute Genome Sequencing Center for Infectious Disease"/>
            <person name="Wu L."/>
            <person name="Ma J."/>
        </authorList>
    </citation>
    <scope>NUCLEOTIDE SEQUENCE [LARGE SCALE GENOMIC DNA]</scope>
    <source>
        <strain evidence="3">CGMCC 4.7241</strain>
    </source>
</reference>
<evidence type="ECO:0000259" key="1">
    <source>
        <dbReference type="PROSITE" id="PS50234"/>
    </source>
</evidence>
<sequence length="544" mass="58610">MFAAAAAILGVVLVAYVAVQVFDNKNNVAKRPTCTGSQEVAISVTPELEAPVRAITKQITDDKASVNDICLSFTVRGVTSIEVFNLLANGDDESDTPNLWIPDSEAWLGRTGILGDRLLPMKASMALSPLVVATTKAQAAQLRPIAGNWADMTAKGKVALADPDKSMTTLQALLGIRRTIRGDRVESRERIGRTIIERAQDRVKDLTEELGRASTGLKHAVPTSEQQFLKTAKANPDADLTAIVPTTGTVMFDYPIYAVMLGNEDVELDPTIEAGKTLIRYAESEAGKKVLHDAGFRDSVSKTVPDPKAVKLPPELKPVLAPTDADDILRTWAAVTLDPRLLTVVDVSGTMGSKAEGSGSTRIELARQAAKTALTYYPNSAKFGLWIFSQNLGPNDEDYRSLVEVNALDPVHRQNAVKALDGLPRQVAGNTGLYDTVLAAYRSARQNFESGRSNTMVLLTDGKDDNVSNTNLETLVRQLRNETTADKPIQVILVGLGPDADIGVLRQLADAMGGQAFKAQNTEDMQSIVIDALLSRECRGSCRS</sequence>
<dbReference type="Proteomes" id="UP001595699">
    <property type="component" value="Unassembled WGS sequence"/>
</dbReference>
<proteinExistence type="predicted"/>
<gene>
    <name evidence="2" type="ORF">ACFOUW_19570</name>
</gene>
<dbReference type="EMBL" id="JBHRZH010000017">
    <property type="protein sequence ID" value="MFC3763050.1"/>
    <property type="molecule type" value="Genomic_DNA"/>
</dbReference>
<dbReference type="RefSeq" id="WP_205119864.1">
    <property type="nucleotide sequence ID" value="NZ_JAFBCM010000001.1"/>
</dbReference>
<evidence type="ECO:0000313" key="2">
    <source>
        <dbReference type="EMBL" id="MFC3763050.1"/>
    </source>
</evidence>
<dbReference type="SUPFAM" id="SSF53300">
    <property type="entry name" value="vWA-like"/>
    <property type="match status" value="1"/>
</dbReference>
<accession>A0ABV7YHA0</accession>
<dbReference type="Pfam" id="PF00092">
    <property type="entry name" value="VWA"/>
    <property type="match status" value="1"/>
</dbReference>
<feature type="domain" description="VWFA" evidence="1">
    <location>
        <begin position="340"/>
        <end position="533"/>
    </location>
</feature>
<evidence type="ECO:0000313" key="3">
    <source>
        <dbReference type="Proteomes" id="UP001595699"/>
    </source>
</evidence>
<comment type="caution">
    <text evidence="2">The sequence shown here is derived from an EMBL/GenBank/DDBJ whole genome shotgun (WGS) entry which is preliminary data.</text>
</comment>
<dbReference type="Gene3D" id="3.40.190.10">
    <property type="entry name" value="Periplasmic binding protein-like II"/>
    <property type="match status" value="2"/>
</dbReference>
<dbReference type="InterPro" id="IPR002035">
    <property type="entry name" value="VWF_A"/>
</dbReference>
<dbReference type="Pfam" id="PF13531">
    <property type="entry name" value="SBP_bac_11"/>
    <property type="match status" value="1"/>
</dbReference>
<dbReference type="SUPFAM" id="SSF53850">
    <property type="entry name" value="Periplasmic binding protein-like II"/>
    <property type="match status" value="1"/>
</dbReference>
<dbReference type="Gene3D" id="3.40.50.410">
    <property type="entry name" value="von Willebrand factor, type A domain"/>
    <property type="match status" value="1"/>
</dbReference>
<name>A0ABV7YHA0_9ACTN</name>
<organism evidence="2 3">
    <name type="scientific">Tenggerimyces flavus</name>
    <dbReference type="NCBI Taxonomy" id="1708749"/>
    <lineage>
        <taxon>Bacteria</taxon>
        <taxon>Bacillati</taxon>
        <taxon>Actinomycetota</taxon>
        <taxon>Actinomycetes</taxon>
        <taxon>Propionibacteriales</taxon>
        <taxon>Nocardioidaceae</taxon>
        <taxon>Tenggerimyces</taxon>
    </lineage>
</organism>
<keyword evidence="3" id="KW-1185">Reference proteome</keyword>